<dbReference type="OrthoDB" id="57539at2"/>
<evidence type="ECO:0000259" key="3">
    <source>
        <dbReference type="PROSITE" id="PS51272"/>
    </source>
</evidence>
<evidence type="ECO:0000256" key="1">
    <source>
        <dbReference type="ARBA" id="ARBA00022729"/>
    </source>
</evidence>
<dbReference type="STRING" id="33935.ADM90_02415"/>
<feature type="region of interest" description="Disordered" evidence="2">
    <location>
        <begin position="354"/>
        <end position="380"/>
    </location>
</feature>
<feature type="region of interest" description="Disordered" evidence="2">
    <location>
        <begin position="525"/>
        <end position="556"/>
    </location>
</feature>
<keyword evidence="5" id="KW-1185">Reference proteome</keyword>
<keyword evidence="1" id="KW-0732">Signal</keyword>
<sequence length="1449" mass="160607">MDKTKIQKVNKAMIATVFATSGIAVVVPPPQKAAAATSPFKDIDQYSDHYNDILKLYSQGVIDGFLDNTFRPDVSVTRGQAAKMLATALKLDTKNVQDPYYKDVPKSSEFYRSVAALQNAGIMSGYSNSTFMPNEPITRGELAKIIVLAFHLEVSPTYNHIFKDVDSKSSNAIYIQTLIDLNITEGTTPVTFSPFEPVTRGQFASFVVGAQEKKSNETSFKITKVDEDAIYINGEAYRVSDSLAHIFNEDNAEVLKGALIEGNLSGKSLLSVSKLTLNASGTSSSFLEFDGDYGSLGASIVVNGNYIEFSNITLTGTVFVNETVRPSLRLGTTYNQPLTMGRVASLNTSFINWSNPDNEEEASSTNNPTNDLQNWTKPDAEQEKPFVNWTKEKQEMKNVEKHLIFYNSTVSRLVVSQSGTKIETNTKLPRVDINGSVQEFEIQGDIGTLNINTETKLTIYGEGNIDWINYKGNKDLELYIDGRVGTLYVENKYGKIDIGDYTYIDKVVIPKGETPNNIFDDFLEDKDNVGSITDPDGKPIDKDDIDNQQPDDKTKPTVSITDLQVLNGSEIEVKFNSNEVGTYYYIVREADADAPTRREMIDRLSNQNIAHGTAAAVNGTNTIRVSNLGEKKEYVIYILVVDGAKNASDIVSESFQMKDASPPVVRSLQVTPLHGGTRAEFTFTASEPGDYYYYVRPKTTAPDPTTEDIIANPTGSDKAVAGKLGVEGMLTGLEAETVYQLYVVMRDASGNLSVDPPVAREFTTSELDLVHPYVGLGQLERKNNNQFELTVSEALDPESANNIDNYLLTGTVIVNVTGERGIKPSAVKYEAGSRKVLLTIPSDTGFVNGDTLRVTVLPGVKDLADNAFENINTVQPGDPVRNYAEYKHADTVMPVITIENVINRADESDGFRRAEVEFSPNKAGTYYYMILPNVVIDNGVTKTLQQYLTDHEITARDFINEFNSTNRSNKFQINGNNIYVTSGTGTADLEATTQKFPVSVAQNALNPFNNYSVYMVLRDRGGELSRIAGPREVFNDVKAPLIRGLEIKPMANNDTKATISFETNETATVHYWFVEKKIQDEEGNWIDNPDANLSVPANEQRLEAELKGRPSVEKIGSGLSGTVEARGVTLKPHTDYVVYVGAEDTYGNFTIYQANSDYNDHNRTATGLMKQNFYSDGTPPRIGMKSPMDNKDYPGLIYRNNSDNTLTLTFNETIMRENAEGKSELISTGDTVNLDLAEVLTITDRLGADVTDQYEPVSYTVGTNTTEDSQLIIRPKTPIDINRTITVTMKDGTRDFMILPNYIGHNFINTGLYKYRTLDAGFVFIKFEPNTNNQQLNILFDLTSTTEQNYEPNETLKYYFVTESRLKDEAVIRDRKPLDVLNGIKDKTIEALATGTGTMQIGNARAQAKPRHSIQFVENDWITIVIEDKYGNLNKIYARVGYDSTTSTP</sequence>
<dbReference type="Pfam" id="PF00395">
    <property type="entry name" value="SLH"/>
    <property type="match status" value="3"/>
</dbReference>
<dbReference type="Gene3D" id="2.60.40.1220">
    <property type="match status" value="1"/>
</dbReference>
<accession>A0A0M9DNJ0</accession>
<evidence type="ECO:0000256" key="2">
    <source>
        <dbReference type="SAM" id="MobiDB-lite"/>
    </source>
</evidence>
<evidence type="ECO:0000313" key="5">
    <source>
        <dbReference type="Proteomes" id="UP000037977"/>
    </source>
</evidence>
<feature type="compositionally biased region" description="Polar residues" evidence="2">
    <location>
        <begin position="363"/>
        <end position="376"/>
    </location>
</feature>
<reference evidence="4 5" key="1">
    <citation type="submission" date="2015-07" db="EMBL/GenBank/DDBJ databases">
        <title>Genome sequencing project for genomic taxonomy and phylogenomics of Bacillus-like bacteria.</title>
        <authorList>
            <person name="Liu B."/>
            <person name="Wang J."/>
            <person name="Zhu Y."/>
            <person name="Liu G."/>
            <person name="Chen Q."/>
            <person name="Chen Z."/>
            <person name="Che J."/>
            <person name="Ge C."/>
            <person name="Shi H."/>
            <person name="Pan Z."/>
            <person name="Liu X."/>
        </authorList>
    </citation>
    <scope>NUCLEOTIDE SEQUENCE [LARGE SCALE GENOMIC DNA]</scope>
    <source>
        <strain evidence="4 5">DSM 54</strain>
    </source>
</reference>
<dbReference type="InterPro" id="IPR051465">
    <property type="entry name" value="Cell_Envelope_Struct_Comp"/>
</dbReference>
<feature type="domain" description="SLH" evidence="3">
    <location>
        <begin position="36"/>
        <end position="96"/>
    </location>
</feature>
<dbReference type="PATRIC" id="fig|33935.3.peg.4676"/>
<dbReference type="InterPro" id="IPR014755">
    <property type="entry name" value="Cu-Rt/internalin_Ig-like"/>
</dbReference>
<dbReference type="EMBL" id="LGCI01000003">
    <property type="protein sequence ID" value="KOY83772.1"/>
    <property type="molecule type" value="Genomic_DNA"/>
</dbReference>
<dbReference type="Proteomes" id="UP000037977">
    <property type="component" value="Unassembled WGS sequence"/>
</dbReference>
<dbReference type="InterPro" id="IPR001119">
    <property type="entry name" value="SLH_dom"/>
</dbReference>
<name>A0A0M9DNJ0_9BACI</name>
<comment type="caution">
    <text evidence="4">The sequence shown here is derived from an EMBL/GenBank/DDBJ whole genome shotgun (WGS) entry which is preliminary data.</text>
</comment>
<dbReference type="PROSITE" id="PS51272">
    <property type="entry name" value="SLH"/>
    <property type="match status" value="3"/>
</dbReference>
<dbReference type="PANTHER" id="PTHR43308">
    <property type="entry name" value="OUTER MEMBRANE PROTEIN ALPHA-RELATED"/>
    <property type="match status" value="1"/>
</dbReference>
<gene>
    <name evidence="4" type="ORF">ADM90_02415</name>
</gene>
<dbReference type="RefSeq" id="WP_053993473.1">
    <property type="nucleotide sequence ID" value="NZ_CP065643.1"/>
</dbReference>
<organism evidence="4 5">
    <name type="scientific">Lysinibacillus macroides</name>
    <dbReference type="NCBI Taxonomy" id="33935"/>
    <lineage>
        <taxon>Bacteria</taxon>
        <taxon>Bacillati</taxon>
        <taxon>Bacillota</taxon>
        <taxon>Bacilli</taxon>
        <taxon>Bacillales</taxon>
        <taxon>Bacillaceae</taxon>
        <taxon>Lysinibacillus</taxon>
    </lineage>
</organism>
<feature type="domain" description="SLH" evidence="3">
    <location>
        <begin position="97"/>
        <end position="160"/>
    </location>
</feature>
<protein>
    <submittedName>
        <fullName evidence="4">S-layer protein</fullName>
    </submittedName>
</protein>
<proteinExistence type="predicted"/>
<dbReference type="PANTHER" id="PTHR43308:SF5">
    <property type="entry name" value="S-LAYER PROTEIN _ PEPTIDOGLYCAN ENDO-BETA-N-ACETYLGLUCOSAMINIDASE"/>
    <property type="match status" value="1"/>
</dbReference>
<evidence type="ECO:0000313" key="4">
    <source>
        <dbReference type="EMBL" id="KOY83772.1"/>
    </source>
</evidence>
<feature type="domain" description="SLH" evidence="3">
    <location>
        <begin position="162"/>
        <end position="221"/>
    </location>
</feature>